<dbReference type="GO" id="GO:0051287">
    <property type="term" value="F:NAD binding"/>
    <property type="evidence" value="ECO:0007669"/>
    <property type="project" value="InterPro"/>
</dbReference>
<dbReference type="Gene3D" id="3.40.50.720">
    <property type="entry name" value="NAD(P)-binding Rossmann-like Domain"/>
    <property type="match status" value="2"/>
</dbReference>
<evidence type="ECO:0000256" key="2">
    <source>
        <dbReference type="RuleBase" id="RU003719"/>
    </source>
</evidence>
<comment type="similarity">
    <text evidence="2">Belongs to the D-isomer specific 2-hydroxyacid dehydrogenase family.</text>
</comment>
<organism evidence="5 6">
    <name type="scientific">Sphingomonas turrisvirgatae</name>
    <dbReference type="NCBI Taxonomy" id="1888892"/>
    <lineage>
        <taxon>Bacteria</taxon>
        <taxon>Pseudomonadati</taxon>
        <taxon>Pseudomonadota</taxon>
        <taxon>Alphaproteobacteria</taxon>
        <taxon>Sphingomonadales</taxon>
        <taxon>Sphingomonadaceae</taxon>
        <taxon>Sphingomonas</taxon>
    </lineage>
</organism>
<dbReference type="InterPro" id="IPR006140">
    <property type="entry name" value="D-isomer_DH_NAD-bd"/>
</dbReference>
<evidence type="ECO:0000313" key="5">
    <source>
        <dbReference type="EMBL" id="ODP38931.1"/>
    </source>
</evidence>
<dbReference type="Proteomes" id="UP000094487">
    <property type="component" value="Unassembled WGS sequence"/>
</dbReference>
<dbReference type="OrthoDB" id="9793626at2"/>
<evidence type="ECO:0008006" key="7">
    <source>
        <dbReference type="Google" id="ProtNLM"/>
    </source>
</evidence>
<dbReference type="InterPro" id="IPR006139">
    <property type="entry name" value="D-isomer_2_OHA_DH_cat_dom"/>
</dbReference>
<dbReference type="GO" id="GO:0005829">
    <property type="term" value="C:cytosol"/>
    <property type="evidence" value="ECO:0007669"/>
    <property type="project" value="TreeGrafter"/>
</dbReference>
<gene>
    <name evidence="5" type="ORF">BFL28_12795</name>
</gene>
<evidence type="ECO:0000313" key="6">
    <source>
        <dbReference type="Proteomes" id="UP000094487"/>
    </source>
</evidence>
<dbReference type="InterPro" id="IPR050223">
    <property type="entry name" value="D-isomer_2-hydroxyacid_DH"/>
</dbReference>
<proteinExistence type="inferred from homology"/>
<comment type="caution">
    <text evidence="5">The sequence shown here is derived from an EMBL/GenBank/DDBJ whole genome shotgun (WGS) entry which is preliminary data.</text>
</comment>
<evidence type="ECO:0000259" key="4">
    <source>
        <dbReference type="Pfam" id="PF02826"/>
    </source>
</evidence>
<dbReference type="CDD" id="cd05299">
    <property type="entry name" value="CtBP_dh"/>
    <property type="match status" value="1"/>
</dbReference>
<reference evidence="5 6" key="1">
    <citation type="submission" date="2016-08" db="EMBL/GenBank/DDBJ databases">
        <title>Draft genome of the agarase producing Sphingomonas sp. MCT13.</title>
        <authorList>
            <person name="D'Andrea M.M."/>
            <person name="Rossolini G.M."/>
            <person name="Thaller M.C."/>
        </authorList>
    </citation>
    <scope>NUCLEOTIDE SEQUENCE [LARGE SCALE GENOMIC DNA]</scope>
    <source>
        <strain evidence="5 6">MCT13</strain>
    </source>
</reference>
<sequence>MATVLLTDIAWPDCQLEEELLAATGHKLIWRDTNARSEGHVLALCREHQPDAIMTCWAPVSEASIDSVPNLRLIQRLGIGLDNIDVEAATRHGCWVANVPGYCAEEVSDHAVAMLMSLARDLPRINASVRSGIWDPALVKARRVCSLTIGLLGYGSIAQAIARKLNGLGCSILAHNRSGVVAGPARYAPLDEMLATSDAVIVLAPLNAGTRHLLDEAAFAQMRTGSFLINVSRGAIVSNDALIRALADGRIAGAGLDVIDGEPDIPPLLLADPRVIVTPHVAFSSAESLIDMKLAVCEEVARVLGGEPPRQACNRLQETAY</sequence>
<keyword evidence="6" id="KW-1185">Reference proteome</keyword>
<dbReference type="SUPFAM" id="SSF51735">
    <property type="entry name" value="NAD(P)-binding Rossmann-fold domains"/>
    <property type="match status" value="1"/>
</dbReference>
<dbReference type="Pfam" id="PF02826">
    <property type="entry name" value="2-Hacid_dh_C"/>
    <property type="match status" value="1"/>
</dbReference>
<evidence type="ECO:0000256" key="1">
    <source>
        <dbReference type="ARBA" id="ARBA00023002"/>
    </source>
</evidence>
<dbReference type="PANTHER" id="PTHR10996:SF283">
    <property type="entry name" value="GLYOXYLATE_HYDROXYPYRUVATE REDUCTASE B"/>
    <property type="match status" value="1"/>
</dbReference>
<feature type="domain" description="D-isomer specific 2-hydroxyacid dehydrogenase catalytic" evidence="3">
    <location>
        <begin position="28"/>
        <end position="314"/>
    </location>
</feature>
<keyword evidence="1 2" id="KW-0560">Oxidoreductase</keyword>
<dbReference type="GO" id="GO:0030267">
    <property type="term" value="F:glyoxylate reductase (NADPH) activity"/>
    <property type="evidence" value="ECO:0007669"/>
    <property type="project" value="TreeGrafter"/>
</dbReference>
<dbReference type="Pfam" id="PF00389">
    <property type="entry name" value="2-Hacid_dh"/>
    <property type="match status" value="1"/>
</dbReference>
<dbReference type="PANTHER" id="PTHR10996">
    <property type="entry name" value="2-HYDROXYACID DEHYDROGENASE-RELATED"/>
    <property type="match status" value="1"/>
</dbReference>
<dbReference type="RefSeq" id="WP_069319406.1">
    <property type="nucleotide sequence ID" value="NZ_MDDS01000010.1"/>
</dbReference>
<dbReference type="InterPro" id="IPR036291">
    <property type="entry name" value="NAD(P)-bd_dom_sf"/>
</dbReference>
<dbReference type="EMBL" id="MDDS01000010">
    <property type="protein sequence ID" value="ODP38931.1"/>
    <property type="molecule type" value="Genomic_DNA"/>
</dbReference>
<dbReference type="GO" id="GO:0016618">
    <property type="term" value="F:hydroxypyruvate reductase [NAD(P)H] activity"/>
    <property type="evidence" value="ECO:0007669"/>
    <property type="project" value="TreeGrafter"/>
</dbReference>
<accession>A0A1E3LYV4</accession>
<protein>
    <recommendedName>
        <fullName evidence="7">Hydroxyacid dehydrogenase</fullName>
    </recommendedName>
</protein>
<dbReference type="AlphaFoldDB" id="A0A1E3LYV4"/>
<dbReference type="InterPro" id="IPR043322">
    <property type="entry name" value="CtBP"/>
</dbReference>
<dbReference type="STRING" id="1888892.BFL28_12795"/>
<evidence type="ECO:0000259" key="3">
    <source>
        <dbReference type="Pfam" id="PF00389"/>
    </source>
</evidence>
<name>A0A1E3LYV4_9SPHN</name>
<dbReference type="GO" id="GO:0003714">
    <property type="term" value="F:transcription corepressor activity"/>
    <property type="evidence" value="ECO:0007669"/>
    <property type="project" value="InterPro"/>
</dbReference>
<feature type="domain" description="D-isomer specific 2-hydroxyacid dehydrogenase NAD-binding" evidence="4">
    <location>
        <begin position="112"/>
        <end position="282"/>
    </location>
</feature>
<dbReference type="SUPFAM" id="SSF52283">
    <property type="entry name" value="Formate/glycerate dehydrogenase catalytic domain-like"/>
    <property type="match status" value="1"/>
</dbReference>